<evidence type="ECO:0000256" key="5">
    <source>
        <dbReference type="ARBA" id="ARBA00047942"/>
    </source>
</evidence>
<evidence type="ECO:0000313" key="8">
    <source>
        <dbReference type="Proteomes" id="UP001295420"/>
    </source>
</evidence>
<keyword evidence="2 7" id="KW-0489">Methyltransferase</keyword>
<organism evidence="7 8">
    <name type="scientific">Vibrio owensii</name>
    <dbReference type="NCBI Taxonomy" id="696485"/>
    <lineage>
        <taxon>Bacteria</taxon>
        <taxon>Pseudomonadati</taxon>
        <taxon>Pseudomonadota</taxon>
        <taxon>Gammaproteobacteria</taxon>
        <taxon>Vibrionales</taxon>
        <taxon>Vibrionaceae</taxon>
        <taxon>Vibrio</taxon>
    </lineage>
</organism>
<evidence type="ECO:0000256" key="1">
    <source>
        <dbReference type="ARBA" id="ARBA00011900"/>
    </source>
</evidence>
<comment type="caution">
    <text evidence="7">The sequence shown here is derived from an EMBL/GenBank/DDBJ whole genome shotgun (WGS) entry which is preliminary data.</text>
</comment>
<dbReference type="InterPro" id="IPR047939">
    <property type="entry name" value="BREX_1_PglX"/>
</dbReference>
<dbReference type="InterPro" id="IPR002052">
    <property type="entry name" value="DNA_methylase_N6_adenine_CS"/>
</dbReference>
<evidence type="ECO:0000313" key="7">
    <source>
        <dbReference type="EMBL" id="CAH1520425.1"/>
    </source>
</evidence>
<reference evidence="7" key="1">
    <citation type="submission" date="2022-01" db="EMBL/GenBank/DDBJ databases">
        <authorList>
            <person name="Lagorce A."/>
        </authorList>
    </citation>
    <scope>NUCLEOTIDE SEQUENCE</scope>
    <source>
        <strain evidence="7">Th15_F1_D04</strain>
    </source>
</reference>
<keyword evidence="3 7" id="KW-0808">Transferase</keyword>
<evidence type="ECO:0000256" key="3">
    <source>
        <dbReference type="ARBA" id="ARBA00022679"/>
    </source>
</evidence>
<proteinExistence type="predicted"/>
<dbReference type="PANTHER" id="PTHR33841:SF1">
    <property type="entry name" value="DNA METHYLTRANSFERASE A"/>
    <property type="match status" value="1"/>
</dbReference>
<dbReference type="InterPro" id="IPR029063">
    <property type="entry name" value="SAM-dependent_MTases_sf"/>
</dbReference>
<dbReference type="PRINTS" id="PR00507">
    <property type="entry name" value="N12N6MTFRASE"/>
</dbReference>
<dbReference type="InterPro" id="IPR011639">
    <property type="entry name" value="MethylTrfase_TaqI-like_dom"/>
</dbReference>
<protein>
    <recommendedName>
        <fullName evidence="1">site-specific DNA-methyltransferase (adenine-specific)</fullName>
        <ecNumber evidence="1">2.1.1.72</ecNumber>
    </recommendedName>
</protein>
<evidence type="ECO:0000256" key="2">
    <source>
        <dbReference type="ARBA" id="ARBA00022603"/>
    </source>
</evidence>
<dbReference type="NCBIfam" id="NF033452">
    <property type="entry name" value="BREX_1_MTaseX"/>
    <property type="match status" value="1"/>
</dbReference>
<keyword evidence="4" id="KW-0949">S-adenosyl-L-methionine</keyword>
<dbReference type="GO" id="GO:0006304">
    <property type="term" value="P:DNA modification"/>
    <property type="evidence" value="ECO:0007669"/>
    <property type="project" value="InterPro"/>
</dbReference>
<gene>
    <name evidence="7" type="ORF">THF1D04_10137</name>
</gene>
<name>A0AAU9PYT2_9VIBR</name>
<dbReference type="PANTHER" id="PTHR33841">
    <property type="entry name" value="DNA METHYLTRANSFERASE YEEA-RELATED"/>
    <property type="match status" value="1"/>
</dbReference>
<dbReference type="GO" id="GO:0009007">
    <property type="term" value="F:site-specific DNA-methyltransferase (adenine-specific) activity"/>
    <property type="evidence" value="ECO:0007669"/>
    <property type="project" value="UniProtKB-EC"/>
</dbReference>
<dbReference type="Proteomes" id="UP001295420">
    <property type="component" value="Unassembled WGS sequence"/>
</dbReference>
<dbReference type="AlphaFoldDB" id="A0AAU9PYT2"/>
<sequence>MNTNNIKKYAPKARIAFYEAVKARAHNLGIYADHLEDAIITGDVMQVGNKTFSASQKVQRDALIKLIEQQGFEAVIDHTASTWFNRLCAIRFMELKEYLDHGYRVLSHPNQANGFEILGHAADVADELGLNRAEVLEMSLAGDKEEELYRQLLLGQCHVLHDAMDFLFNKVDSVSELLLPDGLTRTDSILRSLVDDVPEEDWDQVEIIGWLYQFYISEKKDEVIGKVVKSEDIPAATQLFTPNWIVQYLVQNSVGRRWLQTYPESSIKAEMPYYIEPAEQTDEVNAQLAEITPDSLEPEAIKVLDPACGSGHILVEAYNTLKAIYDERGYRSREIPQLILENNLFGLDIDDRAAQLAGFALMMMAREDDRRIFTRGVKLNVLSLQESTHLDIPQLWRDLDLNGNRQVGQSQDLFAEEAELDAEDEQFKLLQQIKQWFLQAKTLGSLIDVPAEYEQQLKVIKDKLLDLQEIGNTAQKPAAELLLPFVQQAWSLSQRYDSVVANPPYMGSKGMNKDLKDFAKKKYPNSKSDLFAMFMVRAFELLNETGYNAQINMQSWMFLSSFEKMRESLLDTKTFVTMAHLGARAFSQISGEVVQTTAWILSKYNIGSYKPVFFRLIDGAEENKKKNLHERANCFSQMKQTDFKKVPGSPLAYWVSTEVLDSFTEGKPLADFSEAKRGIATGDNERFIRYWHEVDISSVGLMLTREKAMKSDYKWFPHNKGGESRKWYGNNNLVVNWENNGFDIKNQPVKQSGDRGWRNTNEDLCFKDGITWGGLTNSDLSFRWSDYGALFDTNKGPMMFPSSKEKLILGFLNSNLAIEYCRLLNPTISFQNADINRIPYLDKAFSKYEVDVTTSVEALVRISKWDWSQNEDNWEFKKPYTLIGGNKLKRVDANFECYISKTKEMVNQYRLEHTFIDHSFCDTLNVEKAVVTDSQIHLLCNPIFKYGLESEDNLNGKVQSAFSSDIISYSLGCMMGRYSLDREGLVYAHSGNEGFTDLVNQGAYKTFAADDDGIIPLTDMEWFPDDATYRFRDFVRTVWGEEYLQENLDFVAESLCLHAIKPKRGESSLDTIRRYMSAQFYKDHLKTYKKRPIYWLFSSGKQKAFECLVYLHRYNESTLSRMRTEYVTPLLGKYEARLGKLEQQLESASTSEKTKLKKEITALEKKQAELRTFDDKLKHFADMRISLDLDDGVKVNYGKFGDLLADVKAIHGKVVK</sequence>
<dbReference type="EC" id="2.1.1.72" evidence="1"/>
<evidence type="ECO:0000256" key="4">
    <source>
        <dbReference type="ARBA" id="ARBA00022691"/>
    </source>
</evidence>
<dbReference type="InterPro" id="IPR050953">
    <property type="entry name" value="N4_N6_ade-DNA_methylase"/>
</dbReference>
<feature type="domain" description="Type II methyltransferase M.TaqI-like" evidence="6">
    <location>
        <begin position="342"/>
        <end position="583"/>
    </location>
</feature>
<dbReference type="PROSITE" id="PS00092">
    <property type="entry name" value="N6_MTASE"/>
    <property type="match status" value="1"/>
</dbReference>
<dbReference type="EMBL" id="CAKMTQ010000001">
    <property type="protein sequence ID" value="CAH1520425.1"/>
    <property type="molecule type" value="Genomic_DNA"/>
</dbReference>
<accession>A0AAU9PYT2</accession>
<dbReference type="SUPFAM" id="SSF53335">
    <property type="entry name" value="S-adenosyl-L-methionine-dependent methyltransferases"/>
    <property type="match status" value="1"/>
</dbReference>
<dbReference type="Gene3D" id="3.40.50.150">
    <property type="entry name" value="Vaccinia Virus protein VP39"/>
    <property type="match status" value="1"/>
</dbReference>
<comment type="catalytic activity">
    <reaction evidence="5">
        <text>a 2'-deoxyadenosine in DNA + S-adenosyl-L-methionine = an N(6)-methyl-2'-deoxyadenosine in DNA + S-adenosyl-L-homocysteine + H(+)</text>
        <dbReference type="Rhea" id="RHEA:15197"/>
        <dbReference type="Rhea" id="RHEA-COMP:12418"/>
        <dbReference type="Rhea" id="RHEA-COMP:12419"/>
        <dbReference type="ChEBI" id="CHEBI:15378"/>
        <dbReference type="ChEBI" id="CHEBI:57856"/>
        <dbReference type="ChEBI" id="CHEBI:59789"/>
        <dbReference type="ChEBI" id="CHEBI:90615"/>
        <dbReference type="ChEBI" id="CHEBI:90616"/>
        <dbReference type="EC" id="2.1.1.72"/>
    </reaction>
</comment>
<dbReference type="RefSeq" id="WP_409929674.1">
    <property type="nucleotide sequence ID" value="NZ_CAKMTQ010000001.1"/>
</dbReference>
<evidence type="ECO:0000259" key="6">
    <source>
        <dbReference type="Pfam" id="PF07669"/>
    </source>
</evidence>
<dbReference type="GO" id="GO:0003676">
    <property type="term" value="F:nucleic acid binding"/>
    <property type="evidence" value="ECO:0007669"/>
    <property type="project" value="InterPro"/>
</dbReference>
<dbReference type="GO" id="GO:0032259">
    <property type="term" value="P:methylation"/>
    <property type="evidence" value="ECO:0007669"/>
    <property type="project" value="UniProtKB-KW"/>
</dbReference>
<dbReference type="Pfam" id="PF07669">
    <property type="entry name" value="Eco57I"/>
    <property type="match status" value="1"/>
</dbReference>